<proteinExistence type="predicted"/>
<dbReference type="RefSeq" id="WP_121587565.1">
    <property type="nucleotide sequence ID" value="NZ_RCHT01000038.1"/>
</dbReference>
<gene>
    <name evidence="2" type="ORF">D4A47_12755</name>
</gene>
<comment type="caution">
    <text evidence="2">The sequence shown here is derived from an EMBL/GenBank/DDBJ whole genome shotgun (WGS) entry which is preliminary data.</text>
</comment>
<protein>
    <submittedName>
        <fullName evidence="2">Prepilin-type N-terminal cleavage/methylation domain-containing protein</fullName>
    </submittedName>
</protein>
<dbReference type="Pfam" id="PF07963">
    <property type="entry name" value="N_methyl"/>
    <property type="match status" value="1"/>
</dbReference>
<dbReference type="NCBIfam" id="TIGR02532">
    <property type="entry name" value="IV_pilin_GFxxxE"/>
    <property type="match status" value="1"/>
</dbReference>
<organism evidence="2 3">
    <name type="scientific">Anaerotruncus massiliensis</name>
    <name type="common">ex Liu et al. 2021</name>
    <dbReference type="NCBI Taxonomy" id="2321404"/>
    <lineage>
        <taxon>Bacteria</taxon>
        <taxon>Bacillati</taxon>
        <taxon>Bacillota</taxon>
        <taxon>Clostridia</taxon>
        <taxon>Eubacteriales</taxon>
        <taxon>Oscillospiraceae</taxon>
        <taxon>Anaerotruncus</taxon>
    </lineage>
</organism>
<dbReference type="InterPro" id="IPR012902">
    <property type="entry name" value="N_methyl_site"/>
</dbReference>
<keyword evidence="1" id="KW-0812">Transmembrane</keyword>
<name>A0A498CW09_9FIRM</name>
<keyword evidence="1" id="KW-0472">Membrane</keyword>
<accession>A0A498CW09</accession>
<sequence>MSRLRALLRKKRGFTLIEMIVAMTVSALLMAGIAALLPSFVKIHAHSIDLSYAKKISNSIEEALGNELSFASRVSVSADGAILTYTGRHGEKTVDGNADPPVVEGLAYDPGYYMGQQVTLRFSLDGEVCTVSIAVRDRTGGSLYSANRPIRLHGVQPAASEP</sequence>
<keyword evidence="3" id="KW-1185">Reference proteome</keyword>
<evidence type="ECO:0000313" key="3">
    <source>
        <dbReference type="Proteomes" id="UP000276301"/>
    </source>
</evidence>
<feature type="transmembrane region" description="Helical" evidence="1">
    <location>
        <begin position="20"/>
        <end position="41"/>
    </location>
</feature>
<dbReference type="EMBL" id="RCHT01000038">
    <property type="protein sequence ID" value="RLL08047.1"/>
    <property type="molecule type" value="Genomic_DNA"/>
</dbReference>
<keyword evidence="1" id="KW-1133">Transmembrane helix</keyword>
<dbReference type="PROSITE" id="PS00409">
    <property type="entry name" value="PROKAR_NTER_METHYL"/>
    <property type="match status" value="1"/>
</dbReference>
<dbReference type="Proteomes" id="UP000276301">
    <property type="component" value="Unassembled WGS sequence"/>
</dbReference>
<dbReference type="AlphaFoldDB" id="A0A498CW09"/>
<evidence type="ECO:0000256" key="1">
    <source>
        <dbReference type="SAM" id="Phobius"/>
    </source>
</evidence>
<reference evidence="2 3" key="1">
    <citation type="submission" date="2018-10" db="EMBL/GenBank/DDBJ databases">
        <title>Anaerotruncus faecis sp. nov., isolated from human feces.</title>
        <authorList>
            <person name="Wang Y.-J."/>
        </authorList>
    </citation>
    <scope>NUCLEOTIDE SEQUENCE [LARGE SCALE GENOMIC DNA]</scope>
    <source>
        <strain evidence="2 3">22A2-44</strain>
    </source>
</reference>
<evidence type="ECO:0000313" key="2">
    <source>
        <dbReference type="EMBL" id="RLL08047.1"/>
    </source>
</evidence>